<proteinExistence type="predicted"/>
<dbReference type="AlphaFoldDB" id="A0A7H0IGW8"/>
<evidence type="ECO:0000259" key="2">
    <source>
        <dbReference type="Pfam" id="PF00561"/>
    </source>
</evidence>
<name>A0A7H0IGW8_9ACTN</name>
<feature type="compositionally biased region" description="Low complexity" evidence="1">
    <location>
        <begin position="50"/>
        <end position="59"/>
    </location>
</feature>
<sequence>MARRIEVIGAGGVRLAAWEFGDPPKPIPDQPGSPDEADRRLPGRGPTDSGHPAQAPAGAAAGGEGRTADPLSGDTHAVDGSAAGAPAKDTPGVLLLHGLMGRASHWASSARWLSERHRAVALDQRGHGQSEKLPEAAFTREAYVEDAEAALEQLGLGPAVLVGHAMGALTAWQLAAKRPDLVRGLIVCDMRASALGAASQREWADWFKSWPVPFATLADVRKWFGEDDPWVERPNPARGAFYAEVMHESADGWRPVFEPDQMLKSRETWVYDAHWEELAQVQCPALVVRGLDGELGRAEAQEMVRVLPRGQYAEVSDAGHLVHYDQPDAWRAAIEPFLDGVFAQ</sequence>
<dbReference type="GO" id="GO:0016787">
    <property type="term" value="F:hydrolase activity"/>
    <property type="evidence" value="ECO:0007669"/>
    <property type="project" value="UniProtKB-KW"/>
</dbReference>
<dbReference type="InterPro" id="IPR029058">
    <property type="entry name" value="AB_hydrolase_fold"/>
</dbReference>
<feature type="domain" description="AB hydrolase-1" evidence="2">
    <location>
        <begin position="93"/>
        <end position="326"/>
    </location>
</feature>
<keyword evidence="4" id="KW-1185">Reference proteome</keyword>
<dbReference type="InterPro" id="IPR050228">
    <property type="entry name" value="Carboxylesterase_BioH"/>
</dbReference>
<evidence type="ECO:0000313" key="4">
    <source>
        <dbReference type="Proteomes" id="UP000516052"/>
    </source>
</evidence>
<evidence type="ECO:0000256" key="1">
    <source>
        <dbReference type="SAM" id="MobiDB-lite"/>
    </source>
</evidence>
<dbReference type="KEGG" id="sroi:IAG44_23200"/>
<protein>
    <submittedName>
        <fullName evidence="3">Alpha/beta hydrolase</fullName>
    </submittedName>
</protein>
<dbReference type="EMBL" id="CP060828">
    <property type="protein sequence ID" value="QNP72034.1"/>
    <property type="molecule type" value="Genomic_DNA"/>
</dbReference>
<accession>A0A7H0IGW8</accession>
<organism evidence="3 4">
    <name type="scientific">Streptomyces roseirectus</name>
    <dbReference type="NCBI Taxonomy" id="2768066"/>
    <lineage>
        <taxon>Bacteria</taxon>
        <taxon>Bacillati</taxon>
        <taxon>Actinomycetota</taxon>
        <taxon>Actinomycetes</taxon>
        <taxon>Kitasatosporales</taxon>
        <taxon>Streptomycetaceae</taxon>
        <taxon>Streptomyces</taxon>
    </lineage>
</organism>
<reference evidence="3 4" key="1">
    <citation type="submission" date="2020-08" db="EMBL/GenBank/DDBJ databases">
        <title>A novel species.</title>
        <authorList>
            <person name="Gao J."/>
        </authorList>
    </citation>
    <scope>NUCLEOTIDE SEQUENCE [LARGE SCALE GENOMIC DNA]</scope>
    <source>
        <strain evidence="3 4">CRXT-G-22</strain>
    </source>
</reference>
<evidence type="ECO:0000313" key="3">
    <source>
        <dbReference type="EMBL" id="QNP72034.1"/>
    </source>
</evidence>
<dbReference type="RefSeq" id="WP_187748991.1">
    <property type="nucleotide sequence ID" value="NZ_CP060828.1"/>
</dbReference>
<dbReference type="Gene3D" id="3.40.50.1820">
    <property type="entry name" value="alpha/beta hydrolase"/>
    <property type="match status" value="1"/>
</dbReference>
<dbReference type="InterPro" id="IPR000073">
    <property type="entry name" value="AB_hydrolase_1"/>
</dbReference>
<feature type="region of interest" description="Disordered" evidence="1">
    <location>
        <begin position="15"/>
        <end position="86"/>
    </location>
</feature>
<dbReference type="PANTHER" id="PTHR43194">
    <property type="entry name" value="HYDROLASE ALPHA/BETA FOLD FAMILY"/>
    <property type="match status" value="1"/>
</dbReference>
<dbReference type="Proteomes" id="UP000516052">
    <property type="component" value="Chromosome"/>
</dbReference>
<dbReference type="Pfam" id="PF00561">
    <property type="entry name" value="Abhydrolase_1"/>
    <property type="match status" value="1"/>
</dbReference>
<gene>
    <name evidence="3" type="ORF">IAG44_23200</name>
</gene>
<keyword evidence="3" id="KW-0378">Hydrolase</keyword>
<dbReference type="PANTHER" id="PTHR43194:SF2">
    <property type="entry name" value="PEROXISOMAL MEMBRANE PROTEIN LPX1"/>
    <property type="match status" value="1"/>
</dbReference>
<dbReference type="SUPFAM" id="SSF53474">
    <property type="entry name" value="alpha/beta-Hydrolases"/>
    <property type="match status" value="1"/>
</dbReference>